<dbReference type="EMBL" id="JAUIZM010000009">
    <property type="protein sequence ID" value="KAK1364366.1"/>
    <property type="molecule type" value="Genomic_DNA"/>
</dbReference>
<dbReference type="InterPro" id="IPR039271">
    <property type="entry name" value="Kiwellin-like"/>
</dbReference>
<dbReference type="GO" id="GO:0005576">
    <property type="term" value="C:extracellular region"/>
    <property type="evidence" value="ECO:0007669"/>
    <property type="project" value="UniProtKB-SubCell"/>
</dbReference>
<comment type="caution">
    <text evidence="5">The sequence shown here is derived from an EMBL/GenBank/DDBJ whole genome shotgun (WGS) entry which is preliminary data.</text>
</comment>
<dbReference type="AlphaFoldDB" id="A0AAD8M887"/>
<comment type="subcellular location">
    <subcellularLocation>
        <location evidence="1">Secreted</location>
    </subcellularLocation>
</comment>
<evidence type="ECO:0000256" key="2">
    <source>
        <dbReference type="ARBA" id="ARBA00005592"/>
    </source>
</evidence>
<organism evidence="5 6">
    <name type="scientific">Heracleum sosnowskyi</name>
    <dbReference type="NCBI Taxonomy" id="360622"/>
    <lineage>
        <taxon>Eukaryota</taxon>
        <taxon>Viridiplantae</taxon>
        <taxon>Streptophyta</taxon>
        <taxon>Embryophyta</taxon>
        <taxon>Tracheophyta</taxon>
        <taxon>Spermatophyta</taxon>
        <taxon>Magnoliopsida</taxon>
        <taxon>eudicotyledons</taxon>
        <taxon>Gunneridae</taxon>
        <taxon>Pentapetalae</taxon>
        <taxon>asterids</taxon>
        <taxon>campanulids</taxon>
        <taxon>Apiales</taxon>
        <taxon>Apiaceae</taxon>
        <taxon>Apioideae</taxon>
        <taxon>apioid superclade</taxon>
        <taxon>Tordylieae</taxon>
        <taxon>Tordyliinae</taxon>
        <taxon>Heracleum</taxon>
    </lineage>
</organism>
<accession>A0AAD8M887</accession>
<reference evidence="5" key="1">
    <citation type="submission" date="2023-02" db="EMBL/GenBank/DDBJ databases">
        <title>Genome of toxic invasive species Heracleum sosnowskyi carries increased number of genes despite the absence of recent whole-genome duplications.</title>
        <authorList>
            <person name="Schelkunov M."/>
            <person name="Shtratnikova V."/>
            <person name="Makarenko M."/>
            <person name="Klepikova A."/>
            <person name="Omelchenko D."/>
            <person name="Novikova G."/>
            <person name="Obukhova E."/>
            <person name="Bogdanov V."/>
            <person name="Penin A."/>
            <person name="Logacheva M."/>
        </authorList>
    </citation>
    <scope>NUCLEOTIDE SEQUENCE</scope>
    <source>
        <strain evidence="5">Hsosn_3</strain>
        <tissue evidence="5">Leaf</tissue>
    </source>
</reference>
<evidence type="ECO:0000256" key="4">
    <source>
        <dbReference type="ARBA" id="ARBA00022729"/>
    </source>
</evidence>
<dbReference type="PANTHER" id="PTHR33191">
    <property type="entry name" value="RIPENING-RELATED PROTEIN 2-RELATED"/>
    <property type="match status" value="1"/>
</dbReference>
<keyword evidence="3" id="KW-0964">Secreted</keyword>
<gene>
    <name evidence="5" type="ORF">POM88_039927</name>
</gene>
<keyword evidence="6" id="KW-1185">Reference proteome</keyword>
<reference evidence="5" key="2">
    <citation type="submission" date="2023-05" db="EMBL/GenBank/DDBJ databases">
        <authorList>
            <person name="Schelkunov M.I."/>
        </authorList>
    </citation>
    <scope>NUCLEOTIDE SEQUENCE</scope>
    <source>
        <strain evidence="5">Hsosn_3</strain>
        <tissue evidence="5">Leaf</tissue>
    </source>
</reference>
<dbReference type="Gene3D" id="2.40.40.10">
    <property type="entry name" value="RlpA-like domain"/>
    <property type="match status" value="1"/>
</dbReference>
<dbReference type="Proteomes" id="UP001237642">
    <property type="component" value="Unassembled WGS sequence"/>
</dbReference>
<comment type="similarity">
    <text evidence="2">Belongs to the kiwellin family.</text>
</comment>
<evidence type="ECO:0000256" key="3">
    <source>
        <dbReference type="ARBA" id="ARBA00022525"/>
    </source>
</evidence>
<dbReference type="InterPro" id="IPR036908">
    <property type="entry name" value="RlpA-like_sf"/>
</dbReference>
<proteinExistence type="inferred from homology"/>
<name>A0AAD8M887_9APIA</name>
<keyword evidence="4" id="KW-0732">Signal</keyword>
<evidence type="ECO:0000256" key="1">
    <source>
        <dbReference type="ARBA" id="ARBA00004613"/>
    </source>
</evidence>
<evidence type="ECO:0000313" key="5">
    <source>
        <dbReference type="EMBL" id="KAK1364366.1"/>
    </source>
</evidence>
<evidence type="ECO:0000313" key="6">
    <source>
        <dbReference type="Proteomes" id="UP001237642"/>
    </source>
</evidence>
<protein>
    <submittedName>
        <fullName evidence="5">Ripening-related protein 1</fullName>
    </submittedName>
</protein>
<sequence>MSEKPITTELFPLKDGVLKEELVMLGSNNDLNSGLIEEELRAHENPVFHNNVPDQLGKPRRHWNEDLHIRYLIAVENLGGAFVIYSIIESISKELEDGQCGPSTSSSSWTVDGRNGVVVFLSVRKLSNLKSVLVFKGRDGGGPSECDHHYHNDNTRVVALSTGWYNGGSRCLNKIIISANGRSVDAQVVDECDSTMGCDDEHDYQPPCSNNIVDASKAVWKALGLDGNVGEFDITWTDA</sequence>
<dbReference type="SUPFAM" id="SSF50685">
    <property type="entry name" value="Barwin-like endoglucanases"/>
    <property type="match status" value="1"/>
</dbReference>
<dbReference type="PANTHER" id="PTHR33191:SF58">
    <property type="entry name" value="RIPENING-RELATED PROTEIN 1"/>
    <property type="match status" value="1"/>
</dbReference>
<dbReference type="Pfam" id="PF24300">
    <property type="entry name" value="KWL1"/>
    <property type="match status" value="1"/>
</dbReference>
<dbReference type="CDD" id="cd22270">
    <property type="entry name" value="DPBB_kiwellin-like"/>
    <property type="match status" value="1"/>
</dbReference>